<dbReference type="InterPro" id="IPR023577">
    <property type="entry name" value="CYTH_domain"/>
</dbReference>
<dbReference type="Gene3D" id="1.40.20.10">
    <property type="entry name" value="CHAD domain"/>
    <property type="match status" value="1"/>
</dbReference>
<dbReference type="CDD" id="cd07756">
    <property type="entry name" value="CYTH-like_Pase_CHAD"/>
    <property type="match status" value="1"/>
</dbReference>
<dbReference type="Gene3D" id="2.40.320.10">
    <property type="entry name" value="Hypothetical Protein Pfu-838710-001"/>
    <property type="match status" value="1"/>
</dbReference>
<dbReference type="STRING" id="440168.SAMN04487974_10196"/>
<accession>A0A1G7RSR1</accession>
<dbReference type="GO" id="GO:0046872">
    <property type="term" value="F:metal ion binding"/>
    <property type="evidence" value="ECO:0007669"/>
    <property type="project" value="TreeGrafter"/>
</dbReference>
<dbReference type="Pfam" id="PF05235">
    <property type="entry name" value="CHAD"/>
    <property type="match status" value="1"/>
</dbReference>
<dbReference type="InterPro" id="IPR038186">
    <property type="entry name" value="CHAD_dom_sf"/>
</dbReference>
<dbReference type="InterPro" id="IPR007899">
    <property type="entry name" value="CHAD_dom"/>
</dbReference>
<dbReference type="EMBL" id="FNCS01000001">
    <property type="protein sequence ID" value="SDG13725.1"/>
    <property type="molecule type" value="Genomic_DNA"/>
</dbReference>
<reference evidence="3 4" key="1">
    <citation type="submission" date="2016-10" db="EMBL/GenBank/DDBJ databases">
        <authorList>
            <person name="de Groot N.N."/>
        </authorList>
    </citation>
    <scope>NUCLEOTIDE SEQUENCE [LARGE SCALE GENOMIC DNA]</scope>
    <source>
        <strain evidence="3 4">CGMCC 1.10267</strain>
    </source>
</reference>
<dbReference type="PANTHER" id="PTHR39569">
    <property type="entry name" value="INORGANIC TRIPHOSPHATASE"/>
    <property type="match status" value="1"/>
</dbReference>
<keyword evidence="4" id="KW-1185">Reference proteome</keyword>
<evidence type="ECO:0000313" key="4">
    <source>
        <dbReference type="Proteomes" id="UP000199495"/>
    </source>
</evidence>
<dbReference type="PANTHER" id="PTHR39569:SF1">
    <property type="entry name" value="INORGANIC TRIPHOSPHATASE"/>
    <property type="match status" value="1"/>
</dbReference>
<feature type="domain" description="CYTH" evidence="1">
    <location>
        <begin position="2"/>
        <end position="190"/>
    </location>
</feature>
<dbReference type="Pfam" id="PF01928">
    <property type="entry name" value="CYTH"/>
    <property type="match status" value="1"/>
</dbReference>
<protein>
    <submittedName>
        <fullName evidence="3">Inorganic triphosphatase YgiF, contains CYTH and CHAD domains</fullName>
    </submittedName>
</protein>
<evidence type="ECO:0000259" key="1">
    <source>
        <dbReference type="PROSITE" id="PS51707"/>
    </source>
</evidence>
<dbReference type="RefSeq" id="WP_090589576.1">
    <property type="nucleotide sequence ID" value="NZ_FNCS01000001.1"/>
</dbReference>
<dbReference type="SUPFAM" id="SSF55154">
    <property type="entry name" value="CYTH-like phosphatases"/>
    <property type="match status" value="1"/>
</dbReference>
<gene>
    <name evidence="3" type="ORF">SAMN04487974_10196</name>
</gene>
<sequence>MTKEIELKLTLLPDHADAAGHWLTTRGEITHRSLHSVYFDTPAQFLLKSGMTLRLRHDGHQWIQTIKSGSRNGVGLFDRDEWEKPVPDRAIDIADTPLAGLPPQTRSAMAETFSLDVERRVVLAEHDGSTVEIALDMGTVKAADRYQALSEAELELKSGSTDALFDLARSLDAIAPIRIGVRAKSDLGYGLLGPLEDSVKADAVRIDPNGSVEDAFFLIASSCIAQYRLNEDILLRRQTPEALHQARVGLRRLRSALKIFKAVLDPHSRDAFNDELKWLAGILGTARDLDIKLAAMPQGPEAALVQEARDAAYRTLGETLIQARPRLLMLDIVQWLTDGAASSAPQGRAAAKLPVVDLANSALDKLFRKLKASAKGFAVRTDQERHETRKLAKTLRYGTEFFAAVYDGKRKAKHHQKLSNRLGALQDALGELNDLTTIDTEVGRTLDKSVLLATASERLDEVLAVKRFWS</sequence>
<name>A0A1G7RSR1_9HYPH</name>
<evidence type="ECO:0000259" key="2">
    <source>
        <dbReference type="PROSITE" id="PS51708"/>
    </source>
</evidence>
<organism evidence="3 4">
    <name type="scientific">Pelagibacterium luteolum</name>
    <dbReference type="NCBI Taxonomy" id="440168"/>
    <lineage>
        <taxon>Bacteria</taxon>
        <taxon>Pseudomonadati</taxon>
        <taxon>Pseudomonadota</taxon>
        <taxon>Alphaproteobacteria</taxon>
        <taxon>Hyphomicrobiales</taxon>
        <taxon>Devosiaceae</taxon>
        <taxon>Pelagibacterium</taxon>
    </lineage>
</organism>
<dbReference type="PROSITE" id="PS51707">
    <property type="entry name" value="CYTH"/>
    <property type="match status" value="1"/>
</dbReference>
<evidence type="ECO:0000313" key="3">
    <source>
        <dbReference type="EMBL" id="SDG13725.1"/>
    </source>
</evidence>
<dbReference type="PROSITE" id="PS51708">
    <property type="entry name" value="CHAD"/>
    <property type="match status" value="1"/>
</dbReference>
<proteinExistence type="predicted"/>
<dbReference type="AlphaFoldDB" id="A0A1G7RSR1"/>
<dbReference type="GO" id="GO:0050355">
    <property type="term" value="F:inorganic triphosphate phosphatase activity"/>
    <property type="evidence" value="ECO:0007669"/>
    <property type="project" value="InterPro"/>
</dbReference>
<dbReference type="SMART" id="SM00880">
    <property type="entry name" value="CHAD"/>
    <property type="match status" value="1"/>
</dbReference>
<dbReference type="OrthoDB" id="9777271at2"/>
<dbReference type="SMART" id="SM01118">
    <property type="entry name" value="CYTH"/>
    <property type="match status" value="1"/>
</dbReference>
<dbReference type="InterPro" id="IPR033469">
    <property type="entry name" value="CYTH-like_dom_sf"/>
</dbReference>
<dbReference type="InterPro" id="IPR039013">
    <property type="entry name" value="YgiF"/>
</dbReference>
<dbReference type="Proteomes" id="UP000199495">
    <property type="component" value="Unassembled WGS sequence"/>
</dbReference>
<feature type="domain" description="CHAD" evidence="2">
    <location>
        <begin position="209"/>
        <end position="470"/>
    </location>
</feature>